<evidence type="ECO:0000313" key="3">
    <source>
        <dbReference type="Proteomes" id="UP001138681"/>
    </source>
</evidence>
<comment type="caution">
    <text evidence="2">The sequence shown here is derived from an EMBL/GenBank/DDBJ whole genome shotgun (WGS) entry which is preliminary data.</text>
</comment>
<keyword evidence="3" id="KW-1185">Reference proteome</keyword>
<dbReference type="Proteomes" id="UP001138681">
    <property type="component" value="Unassembled WGS sequence"/>
</dbReference>
<dbReference type="GO" id="GO:0008168">
    <property type="term" value="F:methyltransferase activity"/>
    <property type="evidence" value="ECO:0007669"/>
    <property type="project" value="UniProtKB-KW"/>
</dbReference>
<dbReference type="PANTHER" id="PTHR34203">
    <property type="entry name" value="METHYLTRANSFERASE, FKBM FAMILY PROTEIN"/>
    <property type="match status" value="1"/>
</dbReference>
<dbReference type="RefSeq" id="WP_218404701.1">
    <property type="nucleotide sequence ID" value="NZ_JAGSPC010000001.1"/>
</dbReference>
<dbReference type="Pfam" id="PF05050">
    <property type="entry name" value="Methyltransf_21"/>
    <property type="match status" value="1"/>
</dbReference>
<dbReference type="InterPro" id="IPR052514">
    <property type="entry name" value="SAM-dependent_MTase"/>
</dbReference>
<reference evidence="2" key="1">
    <citation type="submission" date="2021-04" db="EMBL/GenBank/DDBJ databases">
        <authorList>
            <person name="Pira H."/>
            <person name="Risdian C."/>
            <person name="Wink J."/>
        </authorList>
    </citation>
    <scope>NUCLEOTIDE SEQUENCE</scope>
    <source>
        <strain evidence="2">WH158</strain>
    </source>
</reference>
<sequence length="293" mass="33651">MKYANEIRAAVEMVQSRGIQPTLERTVNFTRARWEDRSRRKDFARMGLKGPQVRTILGSKMELMPEKEGLDRDLLLDSIREPVATGHIMSILREDDVVLEVGANIGYYALMEASRCKKIYAIEPHPENVERLKRNIELNGYDNIEVQHAGFGEEDGKLKLFTSELSNWHTAKENPGSPTDFIEVDCHRIDTFAEANETPTFIKMDVEGFELEVLRGAKETLKKIRHLFIELHGSLLNEDEIREVLNNIEESGLKPSLVIQYDRPGMSLIREGSFLDQIKEGDRGTFELFFERP</sequence>
<protein>
    <submittedName>
        <fullName evidence="2">FkbM family methyltransferase</fullName>
    </submittedName>
</protein>
<dbReference type="InterPro" id="IPR006342">
    <property type="entry name" value="FkbM_mtfrase"/>
</dbReference>
<dbReference type="NCBIfam" id="TIGR01444">
    <property type="entry name" value="fkbM_fam"/>
    <property type="match status" value="1"/>
</dbReference>
<feature type="domain" description="Methyltransferase FkbM" evidence="1">
    <location>
        <begin position="100"/>
        <end position="246"/>
    </location>
</feature>
<name>A0A9X1JN88_9SPHN</name>
<evidence type="ECO:0000313" key="2">
    <source>
        <dbReference type="EMBL" id="MBV7259478.1"/>
    </source>
</evidence>
<gene>
    <name evidence="2" type="ORF">KCG46_07820</name>
</gene>
<dbReference type="EMBL" id="JAGSPC010000001">
    <property type="protein sequence ID" value="MBV7259478.1"/>
    <property type="molecule type" value="Genomic_DNA"/>
</dbReference>
<accession>A0A9X1JN88</accession>
<dbReference type="CDD" id="cd02440">
    <property type="entry name" value="AdoMet_MTases"/>
    <property type="match status" value="1"/>
</dbReference>
<proteinExistence type="predicted"/>
<keyword evidence="2" id="KW-0489">Methyltransferase</keyword>
<keyword evidence="2" id="KW-0808">Transferase</keyword>
<dbReference type="AlphaFoldDB" id="A0A9X1JN88"/>
<dbReference type="PANTHER" id="PTHR34203:SF15">
    <property type="entry name" value="SLL1173 PROTEIN"/>
    <property type="match status" value="1"/>
</dbReference>
<organism evidence="2 3">
    <name type="scientific">Erythrobacter crassostreae</name>
    <dbReference type="NCBI Taxonomy" id="2828328"/>
    <lineage>
        <taxon>Bacteria</taxon>
        <taxon>Pseudomonadati</taxon>
        <taxon>Pseudomonadota</taxon>
        <taxon>Alphaproteobacteria</taxon>
        <taxon>Sphingomonadales</taxon>
        <taxon>Erythrobacteraceae</taxon>
        <taxon>Erythrobacter/Porphyrobacter group</taxon>
        <taxon>Erythrobacter</taxon>
    </lineage>
</organism>
<evidence type="ECO:0000259" key="1">
    <source>
        <dbReference type="Pfam" id="PF05050"/>
    </source>
</evidence>
<dbReference type="GO" id="GO:0032259">
    <property type="term" value="P:methylation"/>
    <property type="evidence" value="ECO:0007669"/>
    <property type="project" value="UniProtKB-KW"/>
</dbReference>